<accession>A0A653BZN0</accession>
<dbReference type="Proteomes" id="UP000410492">
    <property type="component" value="Unassembled WGS sequence"/>
</dbReference>
<proteinExistence type="predicted"/>
<protein>
    <submittedName>
        <fullName evidence="1">Uncharacterized protein</fullName>
    </submittedName>
</protein>
<feature type="non-terminal residue" evidence="1">
    <location>
        <position position="53"/>
    </location>
</feature>
<dbReference type="EMBL" id="CAACVG010006693">
    <property type="protein sequence ID" value="VEN41105.1"/>
    <property type="molecule type" value="Genomic_DNA"/>
</dbReference>
<name>A0A653BZN0_CALMS</name>
<dbReference type="OrthoDB" id="6782718at2759"/>
<gene>
    <name evidence="1" type="ORF">CALMAC_LOCUS5052</name>
</gene>
<reference evidence="1 2" key="1">
    <citation type="submission" date="2019-01" db="EMBL/GenBank/DDBJ databases">
        <authorList>
            <person name="Sayadi A."/>
        </authorList>
    </citation>
    <scope>NUCLEOTIDE SEQUENCE [LARGE SCALE GENOMIC DNA]</scope>
</reference>
<organism evidence="1 2">
    <name type="scientific">Callosobruchus maculatus</name>
    <name type="common">Southern cowpea weevil</name>
    <name type="synonym">Pulse bruchid</name>
    <dbReference type="NCBI Taxonomy" id="64391"/>
    <lineage>
        <taxon>Eukaryota</taxon>
        <taxon>Metazoa</taxon>
        <taxon>Ecdysozoa</taxon>
        <taxon>Arthropoda</taxon>
        <taxon>Hexapoda</taxon>
        <taxon>Insecta</taxon>
        <taxon>Pterygota</taxon>
        <taxon>Neoptera</taxon>
        <taxon>Endopterygota</taxon>
        <taxon>Coleoptera</taxon>
        <taxon>Polyphaga</taxon>
        <taxon>Cucujiformia</taxon>
        <taxon>Chrysomeloidea</taxon>
        <taxon>Chrysomelidae</taxon>
        <taxon>Bruchinae</taxon>
        <taxon>Bruchini</taxon>
        <taxon>Callosobruchus</taxon>
    </lineage>
</organism>
<evidence type="ECO:0000313" key="1">
    <source>
        <dbReference type="EMBL" id="VEN41105.1"/>
    </source>
</evidence>
<sequence>MNEEELIVHVQSYPFLDDLTDARYSNTLIGENAWEEIGDKMKRKVAQKTFPLT</sequence>
<keyword evidence="2" id="KW-1185">Reference proteome</keyword>
<dbReference type="AlphaFoldDB" id="A0A653BZN0"/>
<evidence type="ECO:0000313" key="2">
    <source>
        <dbReference type="Proteomes" id="UP000410492"/>
    </source>
</evidence>